<sequence>MFKPYKPLSLIAVALGSTLASCERQEDEQPQPQENGVKKTLSIEEQAKADRYKQGALILLQILHDDKQMLKALSREVEIDIHQHEQISFKELFGSSQASPKAQDNPLGDFKAKFEQALISNSYPQAQQIKSQPQMATGGTSLGDALVQDGRYLLSVLRGFPGGRKPNHHVRTIKQHGGIYWILLR</sequence>
<evidence type="ECO:0000313" key="1">
    <source>
        <dbReference type="EMBL" id="MBB6061567.1"/>
    </source>
</evidence>
<keyword evidence="2" id="KW-1185">Reference proteome</keyword>
<proteinExistence type="predicted"/>
<reference evidence="1 2" key="1">
    <citation type="submission" date="2020-08" db="EMBL/GenBank/DDBJ databases">
        <title>Genomic Encyclopedia of Type Strains, Phase IV (KMG-IV): sequencing the most valuable type-strain genomes for metagenomic binning, comparative biology and taxonomic classification.</title>
        <authorList>
            <person name="Goeker M."/>
        </authorList>
    </citation>
    <scope>NUCLEOTIDE SEQUENCE [LARGE SCALE GENOMIC DNA]</scope>
    <source>
        <strain evidence="1 2">DSM 26718</strain>
    </source>
</reference>
<organism evidence="1 2">
    <name type="scientific">Hymenobacter luteus</name>
    <dbReference type="NCBI Taxonomy" id="1411122"/>
    <lineage>
        <taxon>Bacteria</taxon>
        <taxon>Pseudomonadati</taxon>
        <taxon>Bacteroidota</taxon>
        <taxon>Cytophagia</taxon>
        <taxon>Cytophagales</taxon>
        <taxon>Hymenobacteraceae</taxon>
        <taxon>Hymenobacter</taxon>
    </lineage>
</organism>
<dbReference type="RefSeq" id="WP_183405626.1">
    <property type="nucleotide sequence ID" value="NZ_JACHGG010000021.1"/>
</dbReference>
<protein>
    <submittedName>
        <fullName evidence="1">Uncharacterized protein</fullName>
    </submittedName>
</protein>
<comment type="caution">
    <text evidence="1">The sequence shown here is derived from an EMBL/GenBank/DDBJ whole genome shotgun (WGS) entry which is preliminary data.</text>
</comment>
<dbReference type="EMBL" id="JACHGG010000021">
    <property type="protein sequence ID" value="MBB6061567.1"/>
    <property type="molecule type" value="Genomic_DNA"/>
</dbReference>
<dbReference type="AlphaFoldDB" id="A0A7W9WFB0"/>
<gene>
    <name evidence="1" type="ORF">HNQ93_004448</name>
</gene>
<dbReference type="Proteomes" id="UP000532746">
    <property type="component" value="Unassembled WGS sequence"/>
</dbReference>
<dbReference type="PROSITE" id="PS51257">
    <property type="entry name" value="PROKAR_LIPOPROTEIN"/>
    <property type="match status" value="1"/>
</dbReference>
<accession>A0A7W9WFB0</accession>
<evidence type="ECO:0000313" key="2">
    <source>
        <dbReference type="Proteomes" id="UP000532746"/>
    </source>
</evidence>
<name>A0A7W9WFB0_9BACT</name>